<keyword evidence="3" id="KW-1003">Cell membrane</keyword>
<dbReference type="Gene3D" id="3.80.10.10">
    <property type="entry name" value="Ribonuclease Inhibitor"/>
    <property type="match status" value="3"/>
</dbReference>
<dbReference type="Pfam" id="PF13855">
    <property type="entry name" value="LRR_8"/>
    <property type="match status" value="3"/>
</dbReference>
<keyword evidence="10" id="KW-0675">Receptor</keyword>
<proteinExistence type="inferred from homology"/>
<evidence type="ECO:0000256" key="13">
    <source>
        <dbReference type="SAM" id="SignalP"/>
    </source>
</evidence>
<dbReference type="PANTHER" id="PTHR48061">
    <property type="entry name" value="LEUCINE-RICH REPEAT RECEPTOR PROTEIN KINASE EMS1-LIKE-RELATED"/>
    <property type="match status" value="1"/>
</dbReference>
<keyword evidence="7" id="KW-0677">Repeat</keyword>
<name>A0AAN7ICT2_QUERU</name>
<dbReference type="SUPFAM" id="SSF52047">
    <property type="entry name" value="RNI-like"/>
    <property type="match status" value="1"/>
</dbReference>
<keyword evidence="8 12" id="KW-1133">Transmembrane helix</keyword>
<dbReference type="SMART" id="SM00369">
    <property type="entry name" value="LRR_TYP"/>
    <property type="match status" value="14"/>
</dbReference>
<keyword evidence="11" id="KW-0325">Glycoprotein</keyword>
<keyword evidence="16" id="KW-1185">Reference proteome</keyword>
<dbReference type="InterPro" id="IPR032675">
    <property type="entry name" value="LRR_dom_sf"/>
</dbReference>
<dbReference type="PANTHER" id="PTHR48061:SF46">
    <property type="entry name" value="LEUCINE-RICH REPEAT-CONTAINING N-TERMINAL PLANT-TYPE DOMAIN-CONTAINING PROTEIN"/>
    <property type="match status" value="1"/>
</dbReference>
<feature type="domain" description="Leucine-rich repeat-containing N-terminal plant-type" evidence="14">
    <location>
        <begin position="38"/>
        <end position="87"/>
    </location>
</feature>
<gene>
    <name evidence="15" type="ORF">RGQ29_026692</name>
</gene>
<keyword evidence="9 12" id="KW-0472">Membrane</keyword>
<dbReference type="InterPro" id="IPR046956">
    <property type="entry name" value="RLP23-like"/>
</dbReference>
<comment type="subcellular location">
    <subcellularLocation>
        <location evidence="1">Cell membrane</location>
        <topology evidence="1">Single-pass type I membrane protein</topology>
    </subcellularLocation>
</comment>
<evidence type="ECO:0000256" key="11">
    <source>
        <dbReference type="ARBA" id="ARBA00023180"/>
    </source>
</evidence>
<dbReference type="SUPFAM" id="SSF52058">
    <property type="entry name" value="L domain-like"/>
    <property type="match status" value="2"/>
</dbReference>
<dbReference type="FunFam" id="3.80.10.10:FF:000111">
    <property type="entry name" value="LRR receptor-like serine/threonine-protein kinase ERECTA"/>
    <property type="match status" value="1"/>
</dbReference>
<evidence type="ECO:0000256" key="12">
    <source>
        <dbReference type="SAM" id="Phobius"/>
    </source>
</evidence>
<keyword evidence="6 13" id="KW-0732">Signal</keyword>
<evidence type="ECO:0000313" key="16">
    <source>
        <dbReference type="Proteomes" id="UP001324115"/>
    </source>
</evidence>
<protein>
    <recommendedName>
        <fullName evidence="14">Leucine-rich repeat-containing N-terminal plant-type domain-containing protein</fullName>
    </recommendedName>
</protein>
<comment type="similarity">
    <text evidence="2">Belongs to the RLP family.</text>
</comment>
<sequence>MGCSIICLSQLFFLVFLLHSQPTSSSSFSSSSTLSCSQEQSSALLKFKRLHSYPTSSSSKYSDDCDQKKESWKEGRDCCSWDGVTCDTMGRDVIGLDLSCSELQGTIHSNSSLFLLPNLQQLNLAFNCFNSSISSGFGQFAKLEKLDLSSSQFSGQVPHELSKLSRLSSLDLSGNKQVSLNTSVMRRLVQNLTKLRELRLDGVQMSLVLLDSLMNLSSSLTVLSLNGCGLHGNLPYNIFRLPNLRELSLICNPELRGAFPTTNWSNPLMFLDVSTTGFSGPLPNSIDNLKFLKHLGLSQCNFNGLIPASFGNLTQITELDLSGNNFVGELPSSLSNLKNLYFLNLRCNKLTGSIPESFGNLTKVTYCYLSSNSFIGHIPSSLSNLKDLTFLDLGGNNFEGTLPDFLTKLTRLTNLDLNSNHLTGQIGEFQHAKSLEILLLYNNRLNGSVPKSISNLVKLQKLDISSNNLSGTIEFDMFSKLNETDFLDLSYNSLSLSINNNLKYTFPKLKDLKLASCNITVFPYFLRNLSLDTLDLSNNRIKGQVPKWMFKVLESLKSLNLSHNSLTSIEQIPGRNLENLDLHANFLQGTFPVPPSSVVFFSISNNNLTGEIPSSICNLTSLQILDISFNNLTGTIPRCLGYLSDFLSVMDLRTNRFHGTIPEIFAKCKSLRTLVFNHNQLEGSLPQSLVNCRKLEVLDFGNNKINDSFPYWLEALPKLQVLVLRCNRFYGQIENFKAISSFAMLRIIDLSQNNFMGHLTSNFFEGLKAIKTINENEVPLKYIGEDYYQDSVMVVWKGQELKLERILTIFTTIDLSCNKFHGQIPKVLGTLQFLRELNLSHNGLSGYIPSSLGNLLVLESLDLSSNMLNGSIPMQLTSLTFLAVLNLSQNKLTGPIPQGLQFNTFQNNSYIGNKGLCGFPLSKKCMIVEPPPSEEDNDLKFTSGFGWKVVMMGYGCGFVYGIAMGYLVSKSRKPQWLVSLGYLVYKSRKLQWLVSLVKGE</sequence>
<dbReference type="FunFam" id="3.80.10.10:FF:000095">
    <property type="entry name" value="LRR receptor-like serine/threonine-protein kinase GSO1"/>
    <property type="match status" value="2"/>
</dbReference>
<organism evidence="15 16">
    <name type="scientific">Quercus rubra</name>
    <name type="common">Northern red oak</name>
    <name type="synonym">Quercus borealis</name>
    <dbReference type="NCBI Taxonomy" id="3512"/>
    <lineage>
        <taxon>Eukaryota</taxon>
        <taxon>Viridiplantae</taxon>
        <taxon>Streptophyta</taxon>
        <taxon>Embryophyta</taxon>
        <taxon>Tracheophyta</taxon>
        <taxon>Spermatophyta</taxon>
        <taxon>Magnoliopsida</taxon>
        <taxon>eudicotyledons</taxon>
        <taxon>Gunneridae</taxon>
        <taxon>Pentapetalae</taxon>
        <taxon>rosids</taxon>
        <taxon>fabids</taxon>
        <taxon>Fagales</taxon>
        <taxon>Fagaceae</taxon>
        <taxon>Quercus</taxon>
    </lineage>
</organism>
<dbReference type="Proteomes" id="UP001324115">
    <property type="component" value="Unassembled WGS sequence"/>
</dbReference>
<evidence type="ECO:0000256" key="9">
    <source>
        <dbReference type="ARBA" id="ARBA00023136"/>
    </source>
</evidence>
<dbReference type="PROSITE" id="PS51450">
    <property type="entry name" value="LRR"/>
    <property type="match status" value="1"/>
</dbReference>
<evidence type="ECO:0000256" key="5">
    <source>
        <dbReference type="ARBA" id="ARBA00022692"/>
    </source>
</evidence>
<keyword evidence="5 12" id="KW-0812">Transmembrane</keyword>
<evidence type="ECO:0000259" key="14">
    <source>
        <dbReference type="Pfam" id="PF08263"/>
    </source>
</evidence>
<dbReference type="AlphaFoldDB" id="A0AAN7ICT2"/>
<accession>A0AAN7ICT2</accession>
<evidence type="ECO:0000256" key="1">
    <source>
        <dbReference type="ARBA" id="ARBA00004251"/>
    </source>
</evidence>
<evidence type="ECO:0000256" key="4">
    <source>
        <dbReference type="ARBA" id="ARBA00022614"/>
    </source>
</evidence>
<dbReference type="InterPro" id="IPR001611">
    <property type="entry name" value="Leu-rich_rpt"/>
</dbReference>
<dbReference type="SMART" id="SM00365">
    <property type="entry name" value="LRR_SD22"/>
    <property type="match status" value="7"/>
</dbReference>
<feature type="transmembrane region" description="Helical" evidence="12">
    <location>
        <begin position="945"/>
        <end position="968"/>
    </location>
</feature>
<dbReference type="GO" id="GO:0005886">
    <property type="term" value="C:plasma membrane"/>
    <property type="evidence" value="ECO:0007669"/>
    <property type="project" value="UniProtKB-SubCell"/>
</dbReference>
<evidence type="ECO:0000256" key="7">
    <source>
        <dbReference type="ARBA" id="ARBA00022737"/>
    </source>
</evidence>
<dbReference type="EMBL" id="JAXUIC010000008">
    <property type="protein sequence ID" value="KAK4575839.1"/>
    <property type="molecule type" value="Genomic_DNA"/>
</dbReference>
<dbReference type="Pfam" id="PF08263">
    <property type="entry name" value="LRRNT_2"/>
    <property type="match status" value="1"/>
</dbReference>
<feature type="signal peptide" evidence="13">
    <location>
        <begin position="1"/>
        <end position="25"/>
    </location>
</feature>
<evidence type="ECO:0000256" key="6">
    <source>
        <dbReference type="ARBA" id="ARBA00022729"/>
    </source>
</evidence>
<dbReference type="InterPro" id="IPR013210">
    <property type="entry name" value="LRR_N_plant-typ"/>
</dbReference>
<keyword evidence="4" id="KW-0433">Leucine-rich repeat</keyword>
<evidence type="ECO:0000256" key="2">
    <source>
        <dbReference type="ARBA" id="ARBA00009592"/>
    </source>
</evidence>
<comment type="caution">
    <text evidence="15">The sequence shown here is derived from an EMBL/GenBank/DDBJ whole genome shotgun (WGS) entry which is preliminary data.</text>
</comment>
<dbReference type="PRINTS" id="PR00019">
    <property type="entry name" value="LEURICHRPT"/>
</dbReference>
<dbReference type="Pfam" id="PF00560">
    <property type="entry name" value="LRR_1"/>
    <property type="match status" value="11"/>
</dbReference>
<evidence type="ECO:0000256" key="10">
    <source>
        <dbReference type="ARBA" id="ARBA00023170"/>
    </source>
</evidence>
<feature type="chain" id="PRO_5042837574" description="Leucine-rich repeat-containing N-terminal plant-type domain-containing protein" evidence="13">
    <location>
        <begin position="26"/>
        <end position="1000"/>
    </location>
</feature>
<reference evidence="15 16" key="1">
    <citation type="journal article" date="2023" name="G3 (Bethesda)">
        <title>A haplotype-resolved chromosome-scale genome for Quercus rubra L. provides insights into the genetics of adaptive traits for red oak species.</title>
        <authorList>
            <person name="Kapoor B."/>
            <person name="Jenkins J."/>
            <person name="Schmutz J."/>
            <person name="Zhebentyayeva T."/>
            <person name="Kuelheim C."/>
            <person name="Coggeshall M."/>
            <person name="Heim C."/>
            <person name="Lasky J.R."/>
            <person name="Leites L."/>
            <person name="Islam-Faridi N."/>
            <person name="Romero-Severson J."/>
            <person name="DeLeo V.L."/>
            <person name="Lucas S.M."/>
            <person name="Lazic D."/>
            <person name="Gailing O."/>
            <person name="Carlson J."/>
            <person name="Staton M."/>
        </authorList>
    </citation>
    <scope>NUCLEOTIDE SEQUENCE [LARGE SCALE GENOMIC DNA]</scope>
    <source>
        <strain evidence="15">Pseudo-F2</strain>
    </source>
</reference>
<evidence type="ECO:0000256" key="3">
    <source>
        <dbReference type="ARBA" id="ARBA00022475"/>
    </source>
</evidence>
<dbReference type="InterPro" id="IPR003591">
    <property type="entry name" value="Leu-rich_rpt_typical-subtyp"/>
</dbReference>
<evidence type="ECO:0000256" key="8">
    <source>
        <dbReference type="ARBA" id="ARBA00022989"/>
    </source>
</evidence>
<evidence type="ECO:0000313" key="15">
    <source>
        <dbReference type="EMBL" id="KAK4575839.1"/>
    </source>
</evidence>